<dbReference type="STRING" id="254161.SAMN05216256_10462"/>
<name>A0A1S8DM16_9GAMM</name>
<sequence length="207" mass="22902">MQTKYALLDLENIQPASLEKFQKEGFSLKVFVGANQPKISVELAQEIQGFGERAQYIRVQESGKNALDFYIAFYMGQLSCKEPSCQIVVISKDTGYDPLLKHMRSIGVKSSRVGTTQAKAPPPASTKATTKKTPTQMSLQERVQFAKKHLIKANKAKPAKLSTLATDLHSKFQKKLTTQAVQALIDELIKQGIVVDNQGSISYQLTP</sequence>
<evidence type="ECO:0000313" key="4">
    <source>
        <dbReference type="Proteomes" id="UP000242847"/>
    </source>
</evidence>
<dbReference type="Proteomes" id="UP000242847">
    <property type="component" value="Unassembled WGS sequence"/>
</dbReference>
<keyword evidence="4" id="KW-1185">Reference proteome</keyword>
<feature type="compositionally biased region" description="Low complexity" evidence="1">
    <location>
        <begin position="115"/>
        <end position="135"/>
    </location>
</feature>
<comment type="caution">
    <text evidence="3">The sequence shown here is derived from an EMBL/GenBank/DDBJ whole genome shotgun (WGS) entry which is preliminary data.</text>
</comment>
<reference evidence="3 4" key="1">
    <citation type="submission" date="2017-01" db="EMBL/GenBank/DDBJ databases">
        <title>Draft genome sequence of Pseudomonas pachastrellae type strain CCUG 46540T from a deep sea.</title>
        <authorList>
            <person name="Gomila M."/>
            <person name="Mulet M."/>
            <person name="Lalucat J."/>
            <person name="Garcia-Valdes E."/>
        </authorList>
    </citation>
    <scope>NUCLEOTIDE SEQUENCE [LARGE SCALE GENOMIC DNA]</scope>
    <source>
        <strain evidence="3 4">CCUG 46540</strain>
    </source>
</reference>
<organism evidence="3 4">
    <name type="scientific">Halopseudomonas pachastrellae</name>
    <dbReference type="NCBI Taxonomy" id="254161"/>
    <lineage>
        <taxon>Bacteria</taxon>
        <taxon>Pseudomonadati</taxon>
        <taxon>Pseudomonadota</taxon>
        <taxon>Gammaproteobacteria</taxon>
        <taxon>Pseudomonadales</taxon>
        <taxon>Pseudomonadaceae</taxon>
        <taxon>Halopseudomonas</taxon>
    </lineage>
</organism>
<dbReference type="InterPro" id="IPR041494">
    <property type="entry name" value="PIN7"/>
</dbReference>
<protein>
    <recommendedName>
        <fullName evidence="2">PIN-like domain-containing protein</fullName>
    </recommendedName>
</protein>
<gene>
    <name evidence="3" type="ORF">BXT89_00730</name>
</gene>
<accession>A0A1S8DM16</accession>
<dbReference type="AlphaFoldDB" id="A0A1S8DM16"/>
<dbReference type="OrthoDB" id="9791898at2"/>
<dbReference type="RefSeq" id="WP_083723665.1">
    <property type="nucleotide sequence ID" value="NZ_FOUD01000004.1"/>
</dbReference>
<dbReference type="Pfam" id="PF18475">
    <property type="entry name" value="PIN7"/>
    <property type="match status" value="1"/>
</dbReference>
<dbReference type="EMBL" id="MUBC01000001">
    <property type="protein sequence ID" value="ONM45856.1"/>
    <property type="molecule type" value="Genomic_DNA"/>
</dbReference>
<proteinExistence type="predicted"/>
<feature type="domain" description="PIN-like" evidence="2">
    <location>
        <begin position="7"/>
        <end position="107"/>
    </location>
</feature>
<feature type="region of interest" description="Disordered" evidence="1">
    <location>
        <begin position="111"/>
        <end position="135"/>
    </location>
</feature>
<evidence type="ECO:0000256" key="1">
    <source>
        <dbReference type="SAM" id="MobiDB-lite"/>
    </source>
</evidence>
<evidence type="ECO:0000313" key="3">
    <source>
        <dbReference type="EMBL" id="ONM45856.1"/>
    </source>
</evidence>
<evidence type="ECO:0000259" key="2">
    <source>
        <dbReference type="Pfam" id="PF18475"/>
    </source>
</evidence>